<reference evidence="2 3" key="1">
    <citation type="submission" date="2022-01" db="EMBL/GenBank/DDBJ databases">
        <title>Novel bile acid biosynthetic pathways are enriched in the microbiome of centenarians.</title>
        <authorList>
            <person name="Sato Y."/>
            <person name="Atarashi K."/>
            <person name="Plichta R.D."/>
            <person name="Arai Y."/>
            <person name="Sasajima S."/>
            <person name="Kearney M.S."/>
            <person name="Suda W."/>
            <person name="Takeshita K."/>
            <person name="Sasaki T."/>
            <person name="Okamoto S."/>
            <person name="Skelly N.A."/>
            <person name="Okamura Y."/>
            <person name="Vlamakis H."/>
            <person name="Li Y."/>
            <person name="Tanoue T."/>
            <person name="Takei H."/>
            <person name="Nittono H."/>
            <person name="Narushima S."/>
            <person name="Irie J."/>
            <person name="Itoh H."/>
            <person name="Moriya K."/>
            <person name="Sugiura Y."/>
            <person name="Suematsu M."/>
            <person name="Moritoki N."/>
            <person name="Shibata S."/>
            <person name="Littman R.D."/>
            <person name="Fischbach A.M."/>
            <person name="Uwamino Y."/>
            <person name="Inoue T."/>
            <person name="Honda A."/>
            <person name="Hattori M."/>
            <person name="Murai T."/>
            <person name="Xavier J.R."/>
            <person name="Hirose N."/>
            <person name="Honda K."/>
        </authorList>
    </citation>
    <scope>NUCLEOTIDE SEQUENCE [LARGE SCALE GENOMIC DNA]</scope>
    <source>
        <strain evidence="2 3">CE91-St30</strain>
    </source>
</reference>
<keyword evidence="1" id="KW-0175">Coiled coil</keyword>
<dbReference type="EMBL" id="AP025564">
    <property type="protein sequence ID" value="BDE95357.1"/>
    <property type="molecule type" value="Genomic_DNA"/>
</dbReference>
<organism evidence="2 3">
    <name type="scientific">Raoultibacter timonensis</name>
    <dbReference type="NCBI Taxonomy" id="1907662"/>
    <lineage>
        <taxon>Bacteria</taxon>
        <taxon>Bacillati</taxon>
        <taxon>Actinomycetota</taxon>
        <taxon>Coriobacteriia</taxon>
        <taxon>Eggerthellales</taxon>
        <taxon>Eggerthellaceae</taxon>
        <taxon>Raoultibacter</taxon>
    </lineage>
</organism>
<dbReference type="Proteomes" id="UP001320544">
    <property type="component" value="Chromosome"/>
</dbReference>
<dbReference type="RefSeq" id="WP_244411760.1">
    <property type="nucleotide sequence ID" value="NZ_AP025564.1"/>
</dbReference>
<accession>A0ABN6MBG0</accession>
<proteinExistence type="predicted"/>
<name>A0ABN6MBG0_9ACTN</name>
<feature type="coiled-coil region" evidence="1">
    <location>
        <begin position="52"/>
        <end position="86"/>
    </location>
</feature>
<evidence type="ECO:0000256" key="1">
    <source>
        <dbReference type="SAM" id="Coils"/>
    </source>
</evidence>
<sequence length="172" mass="19228">MDTENVSVPNASAACERSIDEMFEHLEALVGALPRMEELGARVAKATWAREAVEADRRYRIVRKELDELEANMSEALALAERARDAGKPEEEVELYERDRLYFAAMRGFKVGPAQNERAAADEALKAGGFASVDEARDAMLPNDELSRLESELEAYRVDYVETLAVCQKAEE</sequence>
<gene>
    <name evidence="2" type="ORF">CE91St30_06900</name>
</gene>
<protein>
    <submittedName>
        <fullName evidence="2">Uncharacterized protein</fullName>
    </submittedName>
</protein>
<keyword evidence="3" id="KW-1185">Reference proteome</keyword>
<evidence type="ECO:0000313" key="3">
    <source>
        <dbReference type="Proteomes" id="UP001320544"/>
    </source>
</evidence>
<evidence type="ECO:0000313" key="2">
    <source>
        <dbReference type="EMBL" id="BDE95357.1"/>
    </source>
</evidence>